<evidence type="ECO:0000256" key="7">
    <source>
        <dbReference type="ARBA" id="ARBA00023180"/>
    </source>
</evidence>
<keyword evidence="3" id="KW-0285">Flavoprotein</keyword>
<dbReference type="GO" id="GO:0030328">
    <property type="term" value="P:prenylcysteine catabolic process"/>
    <property type="evidence" value="ECO:0007669"/>
    <property type="project" value="InterPro"/>
</dbReference>
<name>A0AAW2Z5F4_9EUKA</name>
<gene>
    <name evidence="10" type="ORF">AKO1_003477</name>
</gene>
<feature type="chain" id="PRO_5043699817" evidence="8">
    <location>
        <begin position="16"/>
        <end position="542"/>
    </location>
</feature>
<reference evidence="10 11" key="1">
    <citation type="submission" date="2024-03" db="EMBL/GenBank/DDBJ databases">
        <title>The Acrasis kona genome and developmental transcriptomes reveal deep origins of eukaryotic multicellular pathways.</title>
        <authorList>
            <person name="Sheikh S."/>
            <person name="Fu C.-J."/>
            <person name="Brown M.W."/>
            <person name="Baldauf S.L."/>
        </authorList>
    </citation>
    <scope>NUCLEOTIDE SEQUENCE [LARGE SCALE GENOMIC DNA]</scope>
    <source>
        <strain evidence="10 11">ATCC MYA-3509</strain>
    </source>
</reference>
<comment type="caution">
    <text evidence="10">The sequence shown here is derived from an EMBL/GenBank/DDBJ whole genome shotgun (WGS) entry which is preliminary data.</text>
</comment>
<organism evidence="10 11">
    <name type="scientific">Acrasis kona</name>
    <dbReference type="NCBI Taxonomy" id="1008807"/>
    <lineage>
        <taxon>Eukaryota</taxon>
        <taxon>Discoba</taxon>
        <taxon>Heterolobosea</taxon>
        <taxon>Tetramitia</taxon>
        <taxon>Eutetramitia</taxon>
        <taxon>Acrasidae</taxon>
        <taxon>Acrasis</taxon>
    </lineage>
</organism>
<keyword evidence="6" id="KW-0560">Oxidoreductase</keyword>
<keyword evidence="5" id="KW-0274">FAD</keyword>
<keyword evidence="7" id="KW-0325">Glycoprotein</keyword>
<dbReference type="PANTHER" id="PTHR15944">
    <property type="entry name" value="FARNESYLCYSTEINE LYASE"/>
    <property type="match status" value="1"/>
</dbReference>
<dbReference type="Pfam" id="PF13450">
    <property type="entry name" value="NAD_binding_8"/>
    <property type="match status" value="1"/>
</dbReference>
<dbReference type="InterPro" id="IPR010795">
    <property type="entry name" value="Prenylcys_lyase"/>
</dbReference>
<keyword evidence="4 8" id="KW-0732">Signal</keyword>
<evidence type="ECO:0000259" key="9">
    <source>
        <dbReference type="Pfam" id="PF07156"/>
    </source>
</evidence>
<proteinExistence type="inferred from homology"/>
<dbReference type="Gene3D" id="3.50.50.60">
    <property type="entry name" value="FAD/NAD(P)-binding domain"/>
    <property type="match status" value="1"/>
</dbReference>
<protein>
    <submittedName>
        <fullName evidence="10">Farnesylcysteine lyase</fullName>
    </submittedName>
</protein>
<feature type="domain" description="Prenylcysteine lyase" evidence="9">
    <location>
        <begin position="185"/>
        <end position="537"/>
    </location>
</feature>
<dbReference type="SUPFAM" id="SSF51905">
    <property type="entry name" value="FAD/NAD(P)-binding domain"/>
    <property type="match status" value="1"/>
</dbReference>
<dbReference type="GO" id="GO:0001735">
    <property type="term" value="F:prenylcysteine oxidase activity"/>
    <property type="evidence" value="ECO:0007669"/>
    <property type="project" value="InterPro"/>
</dbReference>
<evidence type="ECO:0000256" key="5">
    <source>
        <dbReference type="ARBA" id="ARBA00022827"/>
    </source>
</evidence>
<accession>A0AAW2Z5F4</accession>
<evidence type="ECO:0000256" key="6">
    <source>
        <dbReference type="ARBA" id="ARBA00023002"/>
    </source>
</evidence>
<evidence type="ECO:0000313" key="11">
    <source>
        <dbReference type="Proteomes" id="UP001431209"/>
    </source>
</evidence>
<feature type="signal peptide" evidence="8">
    <location>
        <begin position="1"/>
        <end position="15"/>
    </location>
</feature>
<dbReference type="InterPro" id="IPR017046">
    <property type="entry name" value="Prenylcysteine_Oxase1"/>
</dbReference>
<dbReference type="Pfam" id="PF07156">
    <property type="entry name" value="Prenylcys_lyase"/>
    <property type="match status" value="1"/>
</dbReference>
<dbReference type="Proteomes" id="UP001431209">
    <property type="component" value="Unassembled WGS sequence"/>
</dbReference>
<evidence type="ECO:0000256" key="8">
    <source>
        <dbReference type="SAM" id="SignalP"/>
    </source>
</evidence>
<dbReference type="PANTHER" id="PTHR15944:SF0">
    <property type="entry name" value="PRENYLCYSTEINE LYASE DOMAIN-CONTAINING PROTEIN"/>
    <property type="match status" value="1"/>
</dbReference>
<comment type="cofactor">
    <cofactor evidence="1">
        <name>FAD</name>
        <dbReference type="ChEBI" id="CHEBI:57692"/>
    </cofactor>
</comment>
<sequence>MKFLSARCTAPLVLAGTLYYYVKEQGQTDNTPSIGIIGAGISGSSCSHYIRNNLNERGIKANIVVYEKNDRVGGRNFSNRSLNDGDKFDRSIEWGGSHVIEENKYAMDLVDEFQLRLNPGIENKSWLHFFTSLATNAIEVFLPSQNSTDDTLVVWDNKNNTAAFSESTSILVNLWNTVVSSNYGHYIFPSRKTKSVVNDAVQQFVKVYEMQKEGKTFDSPQELLKALDMDALLREDYYNYMVNRHGVHANYFRTFVEPIVRVNYMQDSSQISAFSGLIGSAGLVSKFHAIREGTQSFSEHMIKASDCTLQKGAAVQQIKKLANGKYEVSFRQENDYKTESFDFLILSAPLEQNKISFKNVEWSDLAWHATAADRKYVKGHTTIVTCKDLKSEVFGYQRSSRLYNSQLPQYVHTVLTTENSSGSKDAHPFNVLGYNGTTKKFSEEGHLVFKLFSHSELLQSDLTNYFESIKDISHVYWNNPGNYPLLAPNPKELPTILDKQKRLFYSNAMESVVSTMETSLIQSKNISIMVSQSIVNDQFKKQ</sequence>
<dbReference type="AlphaFoldDB" id="A0AAW2Z5F4"/>
<dbReference type="EMBL" id="JAOPGA020001060">
    <property type="protein sequence ID" value="KAL0484644.1"/>
    <property type="molecule type" value="Genomic_DNA"/>
</dbReference>
<dbReference type="GO" id="GO:0016829">
    <property type="term" value="F:lyase activity"/>
    <property type="evidence" value="ECO:0007669"/>
    <property type="project" value="UniProtKB-KW"/>
</dbReference>
<evidence type="ECO:0000256" key="1">
    <source>
        <dbReference type="ARBA" id="ARBA00001974"/>
    </source>
</evidence>
<dbReference type="Gene3D" id="1.10.405.10">
    <property type="entry name" value="Guanine Nucleotide Dissociation Inhibitor, domain 1"/>
    <property type="match status" value="1"/>
</dbReference>
<evidence type="ECO:0000256" key="3">
    <source>
        <dbReference type="ARBA" id="ARBA00022630"/>
    </source>
</evidence>
<dbReference type="Gene3D" id="3.90.660.10">
    <property type="match status" value="1"/>
</dbReference>
<keyword evidence="11" id="KW-1185">Reference proteome</keyword>
<dbReference type="GO" id="GO:0030327">
    <property type="term" value="P:prenylated protein catabolic process"/>
    <property type="evidence" value="ECO:0007669"/>
    <property type="project" value="TreeGrafter"/>
</dbReference>
<evidence type="ECO:0000313" key="10">
    <source>
        <dbReference type="EMBL" id="KAL0484644.1"/>
    </source>
</evidence>
<evidence type="ECO:0000256" key="2">
    <source>
        <dbReference type="ARBA" id="ARBA00009967"/>
    </source>
</evidence>
<comment type="similarity">
    <text evidence="2">Belongs to the prenylcysteine oxidase family.</text>
</comment>
<keyword evidence="10" id="KW-0456">Lyase</keyword>
<evidence type="ECO:0000256" key="4">
    <source>
        <dbReference type="ARBA" id="ARBA00022729"/>
    </source>
</evidence>
<dbReference type="InterPro" id="IPR036188">
    <property type="entry name" value="FAD/NAD-bd_sf"/>
</dbReference>